<evidence type="ECO:0000313" key="5">
    <source>
        <dbReference type="Proteomes" id="UP000656274"/>
    </source>
</evidence>
<dbReference type="Pfam" id="PF04397">
    <property type="entry name" value="LytTR"/>
    <property type="match status" value="1"/>
</dbReference>
<sequence length="248" mass="28258">MTAILIDDEQRARVSLRYLLNEYCPEVEILEECENLSSGVKAIIKKKPNLVFLDIEMPGHSGLELLDFFDDEDIKFQIIFTTAYNEFALKAFKLSAVDYLLKPIDELLLQDAVKRASKIINTKHSYEILKENILSKSIGKIAIPSGSSLLFIETKNILYIRGDGSYTVVVLKNGTKHTVSRNLKNFEETIEDQPELIRIHKSYIVNVNEIVSYTKSEGGSIELTNKEHLPITNEKVEKIIDLIKVVKR</sequence>
<feature type="domain" description="HTH LytTR-type" evidence="3">
    <location>
        <begin position="141"/>
        <end position="245"/>
    </location>
</feature>
<dbReference type="EMBL" id="JADFTZ010000002">
    <property type="protein sequence ID" value="MBE9576537.1"/>
    <property type="molecule type" value="Genomic_DNA"/>
</dbReference>
<dbReference type="Proteomes" id="UP000656274">
    <property type="component" value="Unassembled WGS sequence"/>
</dbReference>
<accession>A0ABR9WRL3</accession>
<feature type="modified residue" description="4-aspartylphosphate" evidence="1">
    <location>
        <position position="54"/>
    </location>
</feature>
<dbReference type="Pfam" id="PF00072">
    <property type="entry name" value="Response_reg"/>
    <property type="match status" value="1"/>
</dbReference>
<comment type="caution">
    <text evidence="4">The sequence shown here is derived from an EMBL/GenBank/DDBJ whole genome shotgun (WGS) entry which is preliminary data.</text>
</comment>
<dbReference type="InterPro" id="IPR001789">
    <property type="entry name" value="Sig_transdc_resp-reg_receiver"/>
</dbReference>
<proteinExistence type="predicted"/>
<dbReference type="Gene3D" id="2.40.50.1020">
    <property type="entry name" value="LytTr DNA-binding domain"/>
    <property type="match status" value="1"/>
</dbReference>
<dbReference type="SMART" id="SM00850">
    <property type="entry name" value="LytTR"/>
    <property type="match status" value="1"/>
</dbReference>
<organism evidence="4 5">
    <name type="scientific">Flavobacterium proteolyticum</name>
    <dbReference type="NCBI Taxonomy" id="2911683"/>
    <lineage>
        <taxon>Bacteria</taxon>
        <taxon>Pseudomonadati</taxon>
        <taxon>Bacteroidota</taxon>
        <taxon>Flavobacteriia</taxon>
        <taxon>Flavobacteriales</taxon>
        <taxon>Flavobacteriaceae</taxon>
        <taxon>Flavobacterium</taxon>
    </lineage>
</organism>
<dbReference type="SUPFAM" id="SSF52172">
    <property type="entry name" value="CheY-like"/>
    <property type="match status" value="1"/>
</dbReference>
<keyword evidence="5" id="KW-1185">Reference proteome</keyword>
<keyword evidence="1" id="KW-0597">Phosphoprotein</keyword>
<evidence type="ECO:0000259" key="3">
    <source>
        <dbReference type="PROSITE" id="PS50930"/>
    </source>
</evidence>
<name>A0ABR9WRL3_9FLAO</name>
<dbReference type="PANTHER" id="PTHR37299">
    <property type="entry name" value="TRANSCRIPTIONAL REGULATOR-RELATED"/>
    <property type="match status" value="1"/>
</dbReference>
<dbReference type="Gene3D" id="3.40.50.2300">
    <property type="match status" value="1"/>
</dbReference>
<dbReference type="PROSITE" id="PS50110">
    <property type="entry name" value="RESPONSE_REGULATORY"/>
    <property type="match status" value="1"/>
</dbReference>
<dbReference type="PANTHER" id="PTHR37299:SF1">
    <property type="entry name" value="STAGE 0 SPORULATION PROTEIN A HOMOLOG"/>
    <property type="match status" value="1"/>
</dbReference>
<reference evidence="4 5" key="1">
    <citation type="submission" date="2020-10" db="EMBL/GenBank/DDBJ databases">
        <title>The genome sequence of Flavobacterium aquaticum 1Y8A.</title>
        <authorList>
            <person name="Liu Y."/>
        </authorList>
    </citation>
    <scope>NUCLEOTIDE SEQUENCE [LARGE SCALE GENOMIC DNA]</scope>
    <source>
        <strain evidence="4 5">1Y8A</strain>
    </source>
</reference>
<feature type="domain" description="Response regulatory" evidence="2">
    <location>
        <begin position="2"/>
        <end position="117"/>
    </location>
</feature>
<evidence type="ECO:0000259" key="2">
    <source>
        <dbReference type="PROSITE" id="PS50110"/>
    </source>
</evidence>
<dbReference type="InterPro" id="IPR011006">
    <property type="entry name" value="CheY-like_superfamily"/>
</dbReference>
<dbReference type="SMART" id="SM00448">
    <property type="entry name" value="REC"/>
    <property type="match status" value="1"/>
</dbReference>
<evidence type="ECO:0000256" key="1">
    <source>
        <dbReference type="PROSITE-ProRule" id="PRU00169"/>
    </source>
</evidence>
<dbReference type="InterPro" id="IPR007492">
    <property type="entry name" value="LytTR_DNA-bd_dom"/>
</dbReference>
<gene>
    <name evidence="4" type="ORF">IM755_07400</name>
</gene>
<dbReference type="RefSeq" id="WP_194095295.1">
    <property type="nucleotide sequence ID" value="NZ_JADFTZ010000002.1"/>
</dbReference>
<dbReference type="InterPro" id="IPR046947">
    <property type="entry name" value="LytR-like"/>
</dbReference>
<protein>
    <submittedName>
        <fullName evidence="4">Response regulator transcription factor</fullName>
    </submittedName>
</protein>
<dbReference type="PROSITE" id="PS50930">
    <property type="entry name" value="HTH_LYTTR"/>
    <property type="match status" value="1"/>
</dbReference>
<evidence type="ECO:0000313" key="4">
    <source>
        <dbReference type="EMBL" id="MBE9576537.1"/>
    </source>
</evidence>